<evidence type="ECO:0000259" key="8">
    <source>
        <dbReference type="PROSITE" id="PS00794"/>
    </source>
</evidence>
<reference evidence="9 10" key="1">
    <citation type="journal article" date="2021" name="Elife">
        <title>Chloroplast acquisition without the gene transfer in kleptoplastic sea slugs, Plakobranchus ocellatus.</title>
        <authorList>
            <person name="Maeda T."/>
            <person name="Takahashi S."/>
            <person name="Yoshida T."/>
            <person name="Shimamura S."/>
            <person name="Takaki Y."/>
            <person name="Nagai Y."/>
            <person name="Toyoda A."/>
            <person name="Suzuki Y."/>
            <person name="Arimoto A."/>
            <person name="Ishii H."/>
            <person name="Satoh N."/>
            <person name="Nishiyama T."/>
            <person name="Hasebe M."/>
            <person name="Maruyama T."/>
            <person name="Minagawa J."/>
            <person name="Obokata J."/>
            <person name="Shigenobu S."/>
        </authorList>
    </citation>
    <scope>NUCLEOTIDE SEQUENCE [LARGE SCALE GENOMIC DNA]</scope>
</reference>
<dbReference type="InterPro" id="IPR035907">
    <property type="entry name" value="Hppk_sf"/>
</dbReference>
<evidence type="ECO:0000256" key="3">
    <source>
        <dbReference type="ARBA" id="ARBA00022679"/>
    </source>
</evidence>
<keyword evidence="3" id="KW-0808">Transferase</keyword>
<dbReference type="EC" id="2.7.6.3" evidence="2"/>
<organism evidence="9 10">
    <name type="scientific">Elysia marginata</name>
    <dbReference type="NCBI Taxonomy" id="1093978"/>
    <lineage>
        <taxon>Eukaryota</taxon>
        <taxon>Metazoa</taxon>
        <taxon>Spiralia</taxon>
        <taxon>Lophotrochozoa</taxon>
        <taxon>Mollusca</taxon>
        <taxon>Gastropoda</taxon>
        <taxon>Heterobranchia</taxon>
        <taxon>Euthyneura</taxon>
        <taxon>Panpulmonata</taxon>
        <taxon>Sacoglossa</taxon>
        <taxon>Placobranchoidea</taxon>
        <taxon>Plakobranchidae</taxon>
        <taxon>Elysia</taxon>
    </lineage>
</organism>
<name>A0AAV4HML6_9GAST</name>
<keyword evidence="6" id="KW-0067">ATP-binding</keyword>
<evidence type="ECO:0000256" key="5">
    <source>
        <dbReference type="ARBA" id="ARBA00022777"/>
    </source>
</evidence>
<proteinExistence type="predicted"/>
<dbReference type="GO" id="GO:0016301">
    <property type="term" value="F:kinase activity"/>
    <property type="evidence" value="ECO:0007669"/>
    <property type="project" value="UniProtKB-KW"/>
</dbReference>
<comment type="pathway">
    <text evidence="1">Cofactor biosynthesis; tetrahydrofolate biosynthesis; 2-amino-4-hydroxy-6-hydroxymethyl-7,8-dihydropteridine diphosphate from 7,8-dihydroneopterin triphosphate: step 4/4.</text>
</comment>
<dbReference type="InterPro" id="IPR000550">
    <property type="entry name" value="Hppk"/>
</dbReference>
<protein>
    <recommendedName>
        <fullName evidence="2">2-amino-4-hydroxy-6-hydroxymethyldihydropteridine diphosphokinase</fullName>
        <ecNumber evidence="2">2.7.6.3</ecNumber>
    </recommendedName>
</protein>
<gene>
    <name evidence="9" type="ORF">ElyMa_006374300</name>
</gene>
<dbReference type="Gene3D" id="3.30.70.560">
    <property type="entry name" value="7,8-Dihydro-6-hydroxymethylpterin-pyrophosphokinase HPPK"/>
    <property type="match status" value="1"/>
</dbReference>
<dbReference type="CDD" id="cd00483">
    <property type="entry name" value="HPPK"/>
    <property type="match status" value="1"/>
</dbReference>
<feature type="domain" description="7,8-dihydro-6-hydroxymethylpterin-pyrophosphokinase" evidence="8">
    <location>
        <begin position="90"/>
        <end position="101"/>
    </location>
</feature>
<keyword evidence="10" id="KW-1185">Reference proteome</keyword>
<dbReference type="SUPFAM" id="SSF55083">
    <property type="entry name" value="6-hydroxymethyl-7,8-dihydropterin pyrophosphokinase, HPPK"/>
    <property type="match status" value="1"/>
</dbReference>
<evidence type="ECO:0000256" key="2">
    <source>
        <dbReference type="ARBA" id="ARBA00013253"/>
    </source>
</evidence>
<accession>A0AAV4HML6</accession>
<dbReference type="EMBL" id="BMAT01012805">
    <property type="protein sequence ID" value="GFR99443.1"/>
    <property type="molecule type" value="Genomic_DNA"/>
</dbReference>
<dbReference type="AlphaFoldDB" id="A0AAV4HML6"/>
<comment type="caution">
    <text evidence="9">The sequence shown here is derived from an EMBL/GenBank/DDBJ whole genome shotgun (WGS) entry which is preliminary data.</text>
</comment>
<dbReference type="PANTHER" id="PTHR43071:SF1">
    <property type="entry name" value="2-AMINO-4-HYDROXY-6-HYDROXYMETHYLDIHYDROPTERIDINE PYROPHOSPHOKINASE"/>
    <property type="match status" value="1"/>
</dbReference>
<evidence type="ECO:0000256" key="4">
    <source>
        <dbReference type="ARBA" id="ARBA00022741"/>
    </source>
</evidence>
<dbReference type="GO" id="GO:0046656">
    <property type="term" value="P:folic acid biosynthetic process"/>
    <property type="evidence" value="ECO:0007669"/>
    <property type="project" value="UniProtKB-KW"/>
</dbReference>
<dbReference type="Pfam" id="PF01288">
    <property type="entry name" value="HPPK"/>
    <property type="match status" value="1"/>
</dbReference>
<sequence>MSVHKAYIALGSNLDNPMQQLVSALQALAKLPNCQLLKQSSFYASAPMGPQDQPDYINAVALISTTIEALALLDQLQAIELDHQRKRERRWGPRTLDLDLILFGESIIDHPRLQVPHVGLKERNFVLYPLAEIAPDLVLPDGETLQHCVQLCPLADLSKLSI</sequence>
<evidence type="ECO:0000256" key="6">
    <source>
        <dbReference type="ARBA" id="ARBA00022840"/>
    </source>
</evidence>
<evidence type="ECO:0000256" key="1">
    <source>
        <dbReference type="ARBA" id="ARBA00005051"/>
    </source>
</evidence>
<keyword evidence="5" id="KW-0418">Kinase</keyword>
<keyword evidence="7" id="KW-0289">Folate biosynthesis</keyword>
<dbReference type="PROSITE" id="PS00794">
    <property type="entry name" value="HPPK"/>
    <property type="match status" value="1"/>
</dbReference>
<dbReference type="GO" id="GO:0005524">
    <property type="term" value="F:ATP binding"/>
    <property type="evidence" value="ECO:0007669"/>
    <property type="project" value="UniProtKB-KW"/>
</dbReference>
<dbReference type="NCBIfam" id="TIGR01498">
    <property type="entry name" value="folK"/>
    <property type="match status" value="1"/>
</dbReference>
<evidence type="ECO:0000256" key="7">
    <source>
        <dbReference type="ARBA" id="ARBA00022909"/>
    </source>
</evidence>
<evidence type="ECO:0000313" key="9">
    <source>
        <dbReference type="EMBL" id="GFR99443.1"/>
    </source>
</evidence>
<evidence type="ECO:0000313" key="10">
    <source>
        <dbReference type="Proteomes" id="UP000762676"/>
    </source>
</evidence>
<dbReference type="GO" id="GO:0003848">
    <property type="term" value="F:2-amino-4-hydroxy-6-hydroxymethyldihydropteridine diphosphokinase activity"/>
    <property type="evidence" value="ECO:0007669"/>
    <property type="project" value="UniProtKB-EC"/>
</dbReference>
<dbReference type="PANTHER" id="PTHR43071">
    <property type="entry name" value="2-AMINO-4-HYDROXY-6-HYDROXYMETHYLDIHYDROPTERIDINE PYROPHOSPHOKINASE"/>
    <property type="match status" value="1"/>
</dbReference>
<dbReference type="Proteomes" id="UP000762676">
    <property type="component" value="Unassembled WGS sequence"/>
</dbReference>
<keyword evidence="4" id="KW-0547">Nucleotide-binding</keyword>